<reference evidence="1" key="1">
    <citation type="submission" date="2007-10" db="EMBL/GenBank/DDBJ databases">
        <authorList>
            <person name="Wang C.-Y."/>
            <person name="Chen C.-L."/>
            <person name="Feng Y."/>
            <person name="Chu C."/>
            <person name="Chiu C.-H."/>
        </authorList>
    </citation>
    <scope>NUCLEOTIDE SEQUENCE</scope>
    <source>
        <strain evidence="1">Sal550</strain>
        <plasmid evidence="1">pSE34</plasmid>
    </source>
</reference>
<name>A9LK76_SALEN</name>
<keyword evidence="1" id="KW-0614">Plasmid</keyword>
<protein>
    <submittedName>
        <fullName evidence="1">Uncharacterized protein</fullName>
    </submittedName>
</protein>
<dbReference type="AlphaFoldDB" id="A9LK76"/>
<proteinExistence type="predicted"/>
<reference evidence="1" key="2">
    <citation type="journal article" date="2009" name="FEMS Immunol. Med. Microbiol.">
        <title>Functional and molecular characterization of pSE34 encoding a type IV secretion system in Salmonella enterica serotype Enteritidis phage type 34.</title>
        <authorList>
            <person name="Chen C.L."/>
            <person name="Wang C.Y."/>
            <person name="Chu C."/>
            <person name="Su L.H."/>
            <person name="Chiu C.H."/>
        </authorList>
    </citation>
    <scope>NUCLEOTIDE SEQUENCE</scope>
    <source>
        <strain evidence="1">Sal550</strain>
        <plasmid evidence="1">pSE34</plasmid>
    </source>
</reference>
<accession>A9LK76</accession>
<evidence type="ECO:0000313" key="1">
    <source>
        <dbReference type="EMBL" id="ABX52042.1"/>
    </source>
</evidence>
<gene>
    <name evidence="1" type="ORF">pSE34_36</name>
</gene>
<geneLocation type="plasmid" evidence="1">
    <name>pSE34</name>
</geneLocation>
<dbReference type="EMBL" id="EU219533">
    <property type="protein sequence ID" value="ABX52042.1"/>
    <property type="molecule type" value="Genomic_DNA"/>
</dbReference>
<organism evidence="1">
    <name type="scientific">Salmonella enteritidis</name>
    <dbReference type="NCBI Taxonomy" id="149539"/>
    <lineage>
        <taxon>Bacteria</taxon>
        <taxon>Pseudomonadati</taxon>
        <taxon>Pseudomonadota</taxon>
        <taxon>Gammaproteobacteria</taxon>
        <taxon>Enterobacterales</taxon>
        <taxon>Enterobacteriaceae</taxon>
        <taxon>Salmonella</taxon>
    </lineage>
</organism>
<sequence>MIKKLSVFLMDTVAAVRCVKSDKKAGGKEKIFHVVSDKVTIDI</sequence>
<dbReference type="RefSeq" id="WP_012477157.1">
    <property type="nucleotide sequence ID" value="NC_010860.1"/>
</dbReference>